<dbReference type="EMBL" id="CM000782">
    <property type="protein sequence ID" value="AQK84363.1"/>
    <property type="molecule type" value="Genomic_DNA"/>
</dbReference>
<sequence>MNSFFVVNA</sequence>
<organism evidence="1">
    <name type="scientific">Zea mays</name>
    <name type="common">Maize</name>
    <dbReference type="NCBI Taxonomy" id="4577"/>
    <lineage>
        <taxon>Eukaryota</taxon>
        <taxon>Viridiplantae</taxon>
        <taxon>Streptophyta</taxon>
        <taxon>Embryophyta</taxon>
        <taxon>Tracheophyta</taxon>
        <taxon>Spermatophyta</taxon>
        <taxon>Magnoliopsida</taxon>
        <taxon>Liliopsida</taxon>
        <taxon>Poales</taxon>
        <taxon>Poaceae</taxon>
        <taxon>PACMAD clade</taxon>
        <taxon>Panicoideae</taxon>
        <taxon>Andropogonodae</taxon>
        <taxon>Andropogoneae</taxon>
        <taxon>Tripsacinae</taxon>
        <taxon>Zea</taxon>
    </lineage>
</organism>
<name>A0A1D6LZ48_MAIZE</name>
<gene>
    <name evidence="1" type="ORF">ZEAMMB73_Zm00001d037562</name>
</gene>
<reference evidence="1" key="1">
    <citation type="submission" date="2015-12" db="EMBL/GenBank/DDBJ databases">
        <title>Update maize B73 reference genome by single molecule sequencing technologies.</title>
        <authorList>
            <consortium name="Maize Genome Sequencing Project"/>
            <person name="Ware D."/>
        </authorList>
    </citation>
    <scope>NUCLEOTIDE SEQUENCE</scope>
    <source>
        <tissue evidence="1">Seedling</tissue>
    </source>
</reference>
<protein>
    <submittedName>
        <fullName evidence="1">Uncharacterized protein</fullName>
    </submittedName>
</protein>
<evidence type="ECO:0000313" key="1">
    <source>
        <dbReference type="EMBL" id="AQK84363.1"/>
    </source>
</evidence>
<proteinExistence type="predicted"/>
<accession>A0A1D6LZ48</accession>